<evidence type="ECO:0000259" key="7">
    <source>
        <dbReference type="PROSITE" id="PS51775"/>
    </source>
</evidence>
<dbReference type="PANTHER" id="PTHR31448:SF3">
    <property type="entry name" value="MYOSIN-BINDING PROTEIN 2"/>
    <property type="match status" value="1"/>
</dbReference>
<keyword evidence="2 6" id="KW-0812">Transmembrane</keyword>
<keyword evidence="4 6" id="KW-0472">Membrane</keyword>
<feature type="compositionally biased region" description="Basic and acidic residues" evidence="5">
    <location>
        <begin position="739"/>
        <end position="749"/>
    </location>
</feature>
<dbReference type="OrthoDB" id="1888939at2759"/>
<evidence type="ECO:0000313" key="9">
    <source>
        <dbReference type="Proteomes" id="UP000017836"/>
    </source>
</evidence>
<dbReference type="PROSITE" id="PS51775">
    <property type="entry name" value="GTD_BINDING"/>
    <property type="match status" value="1"/>
</dbReference>
<dbReference type="InterPro" id="IPR039306">
    <property type="entry name" value="MYOB"/>
</dbReference>
<evidence type="ECO:0000256" key="6">
    <source>
        <dbReference type="SAM" id="Phobius"/>
    </source>
</evidence>
<evidence type="ECO:0000256" key="5">
    <source>
        <dbReference type="SAM" id="MobiDB-lite"/>
    </source>
</evidence>
<comment type="subcellular location">
    <subcellularLocation>
        <location evidence="1">Membrane</location>
        <topology evidence="1">Single-pass membrane protein</topology>
    </subcellularLocation>
</comment>
<dbReference type="InterPro" id="IPR007656">
    <property type="entry name" value="GTD-bd"/>
</dbReference>
<feature type="compositionally biased region" description="Low complexity" evidence="5">
    <location>
        <begin position="760"/>
        <end position="776"/>
    </location>
</feature>
<dbReference type="Gramene" id="ERM95813">
    <property type="protein sequence ID" value="ERM95813"/>
    <property type="gene ID" value="AMTR_s00060p00048940"/>
</dbReference>
<dbReference type="Pfam" id="PF04576">
    <property type="entry name" value="Zein-binding"/>
    <property type="match status" value="1"/>
</dbReference>
<sequence>MAGNKFASMVHRNSSKLTLILVYAVLEWVLIALLLVDGLFSYLIRKFAAFFGLKPPCLWCSRVDHVLEPNKDKHYYRELVCDNHAKEISRLGYCLNHAKLAEACEMCEECSLSRPSQSKPEGWVACVSLLRSSSNKLKIENGVEEVRCSCCEVNLEDGFYSKFFWRNKLFSTPSWEVFDYPQKATVIEDRECTREEVNSSEPIVDISKGPIDCSDVHGDQAVGIEVSDSYIDKDFVCEDNGGAFTETVSEEMEGADSVSEEADAEDGVAENGLIKAQPGLSMDSGTVSDTCFSFADGKHIDDEASRIVSMSLDHSGDHDRLLPVDLIDSLTAKNQRPLKLISEIEDMKMGSGPLILEEAKVDDEQGEKLVAESLVHDQSGTVTSKEELKEENELISSFGKREELIIHEKIEPVIPVEEPGEMDMKAAADDDRGCSSVLQAEENHGILEREIDDCEEPVKENCETIEAEDQSLSSPVERIPDLPQVFEPVGAEQCSERIEEVQNSDLPQVFEPVVAERCSERVEEVQSSVLSDDDRDQGANQMRKTTAEGDSCSESLPINETDKPTEKPRERMKQLSVYVEFNEGEEDKAPETPCSIEGIHSLHKRLLFERKESGTESLDGSIISEIEGGEGSVIERFKSALKSERRALSALYTELEEERSASAIAANQTMAMITRLQEEKAQMQMEALQYQRMMEEQSEYDQEALQLLNELMVKREKEKQELERELEVYRKKVRRYEAKERKMREKRPVENGGMGRNGVSSASSSTEDSDTLSLDLNEGDEGFYGIQESNQNTPADAILSLGKGQLETDIKSLTTLDESLAEFEEERISILEQLKTLEEKLFTLGDDTDCITEETIGNGKHVCARRNMGSKAKRLLPLFDAMSGENLEQEAREAEVYDHGGLIMHSGSGFDCEKNQLDIEEEVEHVYERLQALEADREFLKHCIGSLNKGDKGMDLLQEILQHLRDLRNVELRARSFGDVIV</sequence>
<dbReference type="GO" id="GO:0016020">
    <property type="term" value="C:membrane"/>
    <property type="evidence" value="ECO:0007669"/>
    <property type="project" value="UniProtKB-SubCell"/>
</dbReference>
<organism evidence="8 9">
    <name type="scientific">Amborella trichopoda</name>
    <dbReference type="NCBI Taxonomy" id="13333"/>
    <lineage>
        <taxon>Eukaryota</taxon>
        <taxon>Viridiplantae</taxon>
        <taxon>Streptophyta</taxon>
        <taxon>Embryophyta</taxon>
        <taxon>Tracheophyta</taxon>
        <taxon>Spermatophyta</taxon>
        <taxon>Magnoliopsida</taxon>
        <taxon>Amborellales</taxon>
        <taxon>Amborellaceae</taxon>
        <taxon>Amborella</taxon>
    </lineage>
</organism>
<feature type="domain" description="GTD-binding" evidence="7">
    <location>
        <begin position="632"/>
        <end position="730"/>
    </location>
</feature>
<dbReference type="eggNOG" id="ENOG502QPIG">
    <property type="taxonomic scope" value="Eukaryota"/>
</dbReference>
<evidence type="ECO:0000256" key="1">
    <source>
        <dbReference type="ARBA" id="ARBA00004167"/>
    </source>
</evidence>
<dbReference type="Proteomes" id="UP000017836">
    <property type="component" value="Unassembled WGS sequence"/>
</dbReference>
<gene>
    <name evidence="8" type="ORF">AMTR_s00060p00048940</name>
</gene>
<dbReference type="PANTHER" id="PTHR31448">
    <property type="entry name" value="MYOSIN-BINDING PROTEIN 2"/>
    <property type="match status" value="1"/>
</dbReference>
<dbReference type="OMA" id="LDFDMHF"/>
<reference evidence="9" key="1">
    <citation type="journal article" date="2013" name="Science">
        <title>The Amborella genome and the evolution of flowering plants.</title>
        <authorList>
            <consortium name="Amborella Genome Project"/>
        </authorList>
    </citation>
    <scope>NUCLEOTIDE SEQUENCE [LARGE SCALE GENOMIC DNA]</scope>
</reference>
<feature type="region of interest" description="Disordered" evidence="5">
    <location>
        <begin position="525"/>
        <end position="570"/>
    </location>
</feature>
<dbReference type="HOGENOM" id="CLU_009392_0_0_1"/>
<feature type="region of interest" description="Disordered" evidence="5">
    <location>
        <begin position="739"/>
        <end position="789"/>
    </location>
</feature>
<evidence type="ECO:0000256" key="3">
    <source>
        <dbReference type="ARBA" id="ARBA00022989"/>
    </source>
</evidence>
<name>W1NJX3_AMBTC</name>
<proteinExistence type="predicted"/>
<evidence type="ECO:0000256" key="4">
    <source>
        <dbReference type="ARBA" id="ARBA00023136"/>
    </source>
</evidence>
<feature type="transmembrane region" description="Helical" evidence="6">
    <location>
        <begin position="20"/>
        <end position="44"/>
    </location>
</feature>
<evidence type="ECO:0000256" key="2">
    <source>
        <dbReference type="ARBA" id="ARBA00022692"/>
    </source>
</evidence>
<dbReference type="EMBL" id="KI397373">
    <property type="protein sequence ID" value="ERM95813.1"/>
    <property type="molecule type" value="Genomic_DNA"/>
</dbReference>
<dbReference type="GO" id="GO:0080115">
    <property type="term" value="F:myosin XI tail binding"/>
    <property type="evidence" value="ECO:0007669"/>
    <property type="project" value="UniProtKB-ARBA"/>
</dbReference>
<keyword evidence="9" id="KW-1185">Reference proteome</keyword>
<accession>W1NJX3</accession>
<evidence type="ECO:0000313" key="8">
    <source>
        <dbReference type="EMBL" id="ERM95813.1"/>
    </source>
</evidence>
<protein>
    <recommendedName>
        <fullName evidence="7">GTD-binding domain-containing protein</fullName>
    </recommendedName>
</protein>
<keyword evidence="3 6" id="KW-1133">Transmembrane helix</keyword>
<feature type="compositionally biased region" description="Basic and acidic residues" evidence="5">
    <location>
        <begin position="560"/>
        <end position="570"/>
    </location>
</feature>
<dbReference type="AlphaFoldDB" id="W1NJX3"/>